<evidence type="ECO:0000313" key="1">
    <source>
        <dbReference type="EMBL" id="OAN40673.1"/>
    </source>
</evidence>
<comment type="caution">
    <text evidence="1">The sequence shown here is derived from an EMBL/GenBank/DDBJ whole genome shotgun (WGS) entry which is preliminary data.</text>
</comment>
<name>A0A178M051_MYCIR</name>
<dbReference type="InterPro" id="IPR011009">
    <property type="entry name" value="Kinase-like_dom_sf"/>
</dbReference>
<dbReference type="GO" id="GO:0016773">
    <property type="term" value="F:phosphotransferase activity, alcohol group as acceptor"/>
    <property type="evidence" value="ECO:0007669"/>
    <property type="project" value="InterPro"/>
</dbReference>
<dbReference type="EMBL" id="LWCS01000012">
    <property type="protein sequence ID" value="OAN40673.1"/>
    <property type="molecule type" value="Genomic_DNA"/>
</dbReference>
<protein>
    <submittedName>
        <fullName evidence="1">Aminoglycoside resistance protein</fullName>
    </submittedName>
</protein>
<accession>A0A178M051</accession>
<dbReference type="GO" id="GO:0019748">
    <property type="term" value="P:secondary metabolic process"/>
    <property type="evidence" value="ECO:0007669"/>
    <property type="project" value="InterPro"/>
</dbReference>
<dbReference type="AlphaFoldDB" id="A0A178M051"/>
<dbReference type="STRING" id="912594.AWC12_01655"/>
<dbReference type="InterPro" id="IPR006748">
    <property type="entry name" value="NH2Glyco/OHUrea_AB-resist_kin"/>
</dbReference>
<dbReference type="Proteomes" id="UP000078396">
    <property type="component" value="Unassembled WGS sequence"/>
</dbReference>
<proteinExistence type="predicted"/>
<organism evidence="1 2">
    <name type="scientific">Mycolicibacterium iranicum</name>
    <name type="common">Mycobacterium iranicum</name>
    <dbReference type="NCBI Taxonomy" id="912594"/>
    <lineage>
        <taxon>Bacteria</taxon>
        <taxon>Bacillati</taxon>
        <taxon>Actinomycetota</taxon>
        <taxon>Actinomycetes</taxon>
        <taxon>Mycobacteriales</taxon>
        <taxon>Mycobacteriaceae</taxon>
        <taxon>Mycolicibacterium</taxon>
    </lineage>
</organism>
<dbReference type="RefSeq" id="WP_064280531.1">
    <property type="nucleotide sequence ID" value="NZ_LWCS01000012.1"/>
</dbReference>
<dbReference type="OrthoDB" id="3638028at2"/>
<evidence type="ECO:0000313" key="2">
    <source>
        <dbReference type="Proteomes" id="UP000078396"/>
    </source>
</evidence>
<reference evidence="1 2" key="1">
    <citation type="submission" date="2016-04" db="EMBL/GenBank/DDBJ databases">
        <title>Draft Genome Sequences of Staphylococcus capitis Strain H36, S. capitis Strain H65, S. cohnii Strain H62, S. hominis Strain H69, Mycobacterium iranicum Strain H39, Plantibacter sp. Strain H53, Pseudomonas oryzihabitans Strain H72, and Microbacterium sp. Strain H83, isolated from residential settings.</title>
        <authorList>
            <person name="Lymperopoulou D."/>
            <person name="Adams R.I."/>
            <person name="Lindow S."/>
            <person name="Coil D.A."/>
            <person name="Jospin G."/>
            <person name="Eisen J.A."/>
        </authorList>
    </citation>
    <scope>NUCLEOTIDE SEQUENCE [LARGE SCALE GENOMIC DNA]</scope>
    <source>
        <strain evidence="1 2">H39</strain>
    </source>
</reference>
<dbReference type="Pfam" id="PF04655">
    <property type="entry name" value="APH_6_hur"/>
    <property type="match status" value="1"/>
</dbReference>
<dbReference type="SUPFAM" id="SSF56112">
    <property type="entry name" value="Protein kinase-like (PK-like)"/>
    <property type="match status" value="1"/>
</dbReference>
<sequence>MSSNELASTVRQLLKSWRLRTDGSAHDGSHAHVLPVRTDDGVSAVLRVSTEGNASEHDHLVLRRWAGRGAVRLLRADPHQRAVLLERVWLPDLETLPEAEACGIVAGLYDALHVPAMPQLDSLTSLVQQRTIELENLPRGAPIPHRLVEQAVALSRELTSETTSAGVVLHGDLHYRHVLSANREPWLAISPRPLNGDPHFELAPMLWHRWDELSGNVRDGVRRRFYRLVDAAAFDEDRARAWTLIRVIHAAVSELHGPRRDAATALTRYVAIAKAVQD</sequence>
<gene>
    <name evidence="1" type="ORF">A4X20_13935</name>
</gene>